<dbReference type="Proteomes" id="UP000749646">
    <property type="component" value="Unassembled WGS sequence"/>
</dbReference>
<evidence type="ECO:0000313" key="3">
    <source>
        <dbReference type="Proteomes" id="UP000749646"/>
    </source>
</evidence>
<dbReference type="AlphaFoldDB" id="A0A9P6MM02"/>
<dbReference type="OrthoDB" id="2397128at2759"/>
<proteinExistence type="predicted"/>
<keyword evidence="3" id="KW-1185">Reference proteome</keyword>
<sequence>MSQPTSSHAALLVPEILATIAQHLSRKDFLSAVLVLKSWHANLIPLLWHTLELPQRWRLMMMADHDSSPSGFPDPSIFKTYAHLVRSLSCNYIQYHLHYLVPYCCHLTELGVVDLSMDALPLMRINTGTLTSIKFKRKHELPKTPFKMHEFLQVMNECLFLDHLRLVDFEIEEREDPLGSSISSRDRYRRRTGISHTTPTGGEGEGSARTEEEILASITLFYEIILRLSTLELCKNVIRTPPLDRSQVFYRLRKLSLLECTTMSYRDQLQLVSQCQYLTHLKLQFDRGGGGGGGGGDSEQLDLEELATIELNVTCPHITHLDLSESTLKDQEIAALLEYLPRLTSFRAQRTNVGEKTIQMLTGLQSKVKDQLWELDLVDAREMKSEWIQQLLCSCSGLRQFRATKMNAQEIVNAALSSSSSSSSSSSTSGSWVCLQLLELQVSIIGIEPHSPPQVQFIIYDQLSKLTQLQNLILGGTSMSTWFRKETLELSLQNGFDRLDTLKELRMFNFRL</sequence>
<feature type="region of interest" description="Disordered" evidence="1">
    <location>
        <begin position="189"/>
        <end position="209"/>
    </location>
</feature>
<comment type="caution">
    <text evidence="2">The sequence shown here is derived from an EMBL/GenBank/DDBJ whole genome shotgun (WGS) entry which is preliminary data.</text>
</comment>
<evidence type="ECO:0008006" key="4">
    <source>
        <dbReference type="Google" id="ProtNLM"/>
    </source>
</evidence>
<dbReference type="SUPFAM" id="SSF52047">
    <property type="entry name" value="RNI-like"/>
    <property type="match status" value="1"/>
</dbReference>
<protein>
    <recommendedName>
        <fullName evidence="4">F-box domain-containing protein</fullName>
    </recommendedName>
</protein>
<gene>
    <name evidence="2" type="ORF">BGZ65_003449</name>
</gene>
<dbReference type="Gene3D" id="3.80.10.10">
    <property type="entry name" value="Ribonuclease Inhibitor"/>
    <property type="match status" value="1"/>
</dbReference>
<organism evidence="2 3">
    <name type="scientific">Modicella reniformis</name>
    <dbReference type="NCBI Taxonomy" id="1440133"/>
    <lineage>
        <taxon>Eukaryota</taxon>
        <taxon>Fungi</taxon>
        <taxon>Fungi incertae sedis</taxon>
        <taxon>Mucoromycota</taxon>
        <taxon>Mortierellomycotina</taxon>
        <taxon>Mortierellomycetes</taxon>
        <taxon>Mortierellales</taxon>
        <taxon>Mortierellaceae</taxon>
        <taxon>Modicella</taxon>
    </lineage>
</organism>
<name>A0A9P6MM02_9FUNG</name>
<reference evidence="2" key="1">
    <citation type="journal article" date="2020" name="Fungal Divers.">
        <title>Resolving the Mortierellaceae phylogeny through synthesis of multi-gene phylogenetics and phylogenomics.</title>
        <authorList>
            <person name="Vandepol N."/>
            <person name="Liber J."/>
            <person name="Desiro A."/>
            <person name="Na H."/>
            <person name="Kennedy M."/>
            <person name="Barry K."/>
            <person name="Grigoriev I.V."/>
            <person name="Miller A.N."/>
            <person name="O'Donnell K."/>
            <person name="Stajich J.E."/>
            <person name="Bonito G."/>
        </authorList>
    </citation>
    <scope>NUCLEOTIDE SEQUENCE</scope>
    <source>
        <strain evidence="2">MES-2147</strain>
    </source>
</reference>
<accession>A0A9P6MM02</accession>
<dbReference type="EMBL" id="JAAAHW010000053">
    <property type="protein sequence ID" value="KAG0006801.1"/>
    <property type="molecule type" value="Genomic_DNA"/>
</dbReference>
<evidence type="ECO:0000313" key="2">
    <source>
        <dbReference type="EMBL" id="KAG0006801.1"/>
    </source>
</evidence>
<evidence type="ECO:0000256" key="1">
    <source>
        <dbReference type="SAM" id="MobiDB-lite"/>
    </source>
</evidence>
<dbReference type="InterPro" id="IPR032675">
    <property type="entry name" value="LRR_dom_sf"/>
</dbReference>